<proteinExistence type="inferred from homology"/>
<evidence type="ECO:0000256" key="3">
    <source>
        <dbReference type="ARBA" id="ARBA00022741"/>
    </source>
</evidence>
<gene>
    <name evidence="9" type="primary">RAD17</name>
</gene>
<dbReference type="GO" id="GO:0140463">
    <property type="term" value="F:chromatin-protein adaptor activity"/>
    <property type="evidence" value="ECO:0007669"/>
    <property type="project" value="Ensembl"/>
</dbReference>
<evidence type="ECO:0000256" key="8">
    <source>
        <dbReference type="SAM" id="MobiDB-lite"/>
    </source>
</evidence>
<comment type="subcellular location">
    <subcellularLocation>
        <location evidence="1">Nucleus</location>
    </subcellularLocation>
</comment>
<dbReference type="GO" id="GO:0005654">
    <property type="term" value="C:nucleoplasm"/>
    <property type="evidence" value="ECO:0007669"/>
    <property type="project" value="Ensembl"/>
</dbReference>
<dbReference type="GO" id="GO:0031389">
    <property type="term" value="C:Rad17 RFC-like complex"/>
    <property type="evidence" value="ECO:0007669"/>
    <property type="project" value="InterPro"/>
</dbReference>
<dbReference type="NCBIfam" id="TIGR00602">
    <property type="entry name" value="rad24"/>
    <property type="match status" value="1"/>
</dbReference>
<organism evidence="9 10">
    <name type="scientific">Ornithorhynchus anatinus</name>
    <name type="common">Duckbill platypus</name>
    <dbReference type="NCBI Taxonomy" id="9258"/>
    <lineage>
        <taxon>Eukaryota</taxon>
        <taxon>Metazoa</taxon>
        <taxon>Chordata</taxon>
        <taxon>Craniata</taxon>
        <taxon>Vertebrata</taxon>
        <taxon>Euteleostomi</taxon>
        <taxon>Mammalia</taxon>
        <taxon>Monotremata</taxon>
        <taxon>Ornithorhynchidae</taxon>
        <taxon>Ornithorhynchus</taxon>
    </lineage>
</organism>
<dbReference type="GO" id="GO:0008156">
    <property type="term" value="P:negative regulation of DNA replication"/>
    <property type="evidence" value="ECO:0007669"/>
    <property type="project" value="Ensembl"/>
</dbReference>
<dbReference type="Gene3D" id="1.10.8.60">
    <property type="match status" value="1"/>
</dbReference>
<evidence type="ECO:0000313" key="10">
    <source>
        <dbReference type="Proteomes" id="UP000002279"/>
    </source>
</evidence>
<dbReference type="AlphaFoldDB" id="A0A6I8PBA6"/>
<dbReference type="InterPro" id="IPR004582">
    <property type="entry name" value="Checkpoint_prot_Rad17_Rad24"/>
</dbReference>
<feature type="region of interest" description="Disordered" evidence="8">
    <location>
        <begin position="563"/>
        <end position="602"/>
    </location>
</feature>
<feature type="compositionally biased region" description="Gly residues" evidence="8">
    <location>
        <begin position="50"/>
        <end position="81"/>
    </location>
</feature>
<feature type="region of interest" description="Disordered" evidence="8">
    <location>
        <begin position="823"/>
        <end position="899"/>
    </location>
</feature>
<keyword evidence="10" id="KW-1185">Reference proteome</keyword>
<dbReference type="Gene3D" id="3.40.50.300">
    <property type="entry name" value="P-loop containing nucleotide triphosphate hydrolases"/>
    <property type="match status" value="1"/>
</dbReference>
<evidence type="ECO:0000256" key="6">
    <source>
        <dbReference type="ARBA" id="ARBA00023242"/>
    </source>
</evidence>
<evidence type="ECO:0000256" key="4">
    <source>
        <dbReference type="ARBA" id="ARBA00022763"/>
    </source>
</evidence>
<dbReference type="GO" id="GO:0000077">
    <property type="term" value="P:DNA damage checkpoint signaling"/>
    <property type="evidence" value="ECO:0000318"/>
    <property type="project" value="GO_Central"/>
</dbReference>
<feature type="region of interest" description="Disordered" evidence="8">
    <location>
        <begin position="110"/>
        <end position="167"/>
    </location>
</feature>
<feature type="region of interest" description="Disordered" evidence="8">
    <location>
        <begin position="1"/>
        <end position="97"/>
    </location>
</feature>
<evidence type="ECO:0000313" key="9">
    <source>
        <dbReference type="Ensembl" id="ENSOANP00000050076.1"/>
    </source>
</evidence>
<dbReference type="Pfam" id="PF03215">
    <property type="entry name" value="Rad17"/>
    <property type="match status" value="2"/>
</dbReference>
<dbReference type="PANTHER" id="PTHR12172:SF0">
    <property type="entry name" value="CELL CYCLE CHECKPOINT PROTEIN RAD17"/>
    <property type="match status" value="1"/>
</dbReference>
<dbReference type="GO" id="GO:0003689">
    <property type="term" value="F:DNA clamp loader activity"/>
    <property type="evidence" value="ECO:0007669"/>
    <property type="project" value="InterPro"/>
</dbReference>
<dbReference type="GeneTree" id="ENSGT00440000039046"/>
<protein>
    <submittedName>
        <fullName evidence="9">RAD17 checkpoint clamp loader component</fullName>
    </submittedName>
</protein>
<dbReference type="Proteomes" id="UP000002279">
    <property type="component" value="Chromosome 1"/>
</dbReference>
<dbReference type="InterPro" id="IPR027417">
    <property type="entry name" value="P-loop_NTPase"/>
</dbReference>
<keyword evidence="7" id="KW-0131">Cell cycle</keyword>
<dbReference type="PANTHER" id="PTHR12172">
    <property type="entry name" value="CELL CYCLE CHECKPOINT PROTEIN RAD17"/>
    <property type="match status" value="1"/>
</dbReference>
<reference evidence="9" key="3">
    <citation type="submission" date="2025-09" db="UniProtKB">
        <authorList>
            <consortium name="Ensembl"/>
        </authorList>
    </citation>
    <scope>IDENTIFICATION</scope>
    <source>
        <strain evidence="9">Glennie</strain>
    </source>
</reference>
<feature type="compositionally biased region" description="Polar residues" evidence="8">
    <location>
        <begin position="267"/>
        <end position="284"/>
    </location>
</feature>
<reference evidence="9 10" key="1">
    <citation type="journal article" date="2008" name="Nature">
        <title>Genome analysis of the platypus reveals unique signatures of evolution.</title>
        <authorList>
            <person name="Warren W.C."/>
            <person name="Hillier L.W."/>
            <person name="Marshall Graves J.A."/>
            <person name="Birney E."/>
            <person name="Ponting C.P."/>
            <person name="Grutzner F."/>
            <person name="Belov K."/>
            <person name="Miller W."/>
            <person name="Clarke L."/>
            <person name="Chinwalla A.T."/>
            <person name="Yang S.P."/>
            <person name="Heger A."/>
            <person name="Locke D.P."/>
            <person name="Miethke P."/>
            <person name="Waters P.D."/>
            <person name="Veyrunes F."/>
            <person name="Fulton L."/>
            <person name="Fulton B."/>
            <person name="Graves T."/>
            <person name="Wallis J."/>
            <person name="Puente X.S."/>
            <person name="Lopez-Otin C."/>
            <person name="Ordonez G.R."/>
            <person name="Eichler E.E."/>
            <person name="Chen L."/>
            <person name="Cheng Z."/>
            <person name="Deakin J.E."/>
            <person name="Alsop A."/>
            <person name="Thompson K."/>
            <person name="Kirby P."/>
            <person name="Papenfuss A.T."/>
            <person name="Wakefield M.J."/>
            <person name="Olender T."/>
            <person name="Lancet D."/>
            <person name="Huttley G.A."/>
            <person name="Smit A.F."/>
            <person name="Pask A."/>
            <person name="Temple-Smith P."/>
            <person name="Batzer M.A."/>
            <person name="Walker J.A."/>
            <person name="Konkel M.K."/>
            <person name="Harris R.S."/>
            <person name="Whittington C.M."/>
            <person name="Wong E.S."/>
            <person name="Gemmell N.J."/>
            <person name="Buschiazzo E."/>
            <person name="Vargas Jentzsch I.M."/>
            <person name="Merkel A."/>
            <person name="Schmitz J."/>
            <person name="Zemann A."/>
            <person name="Churakov G."/>
            <person name="Kriegs J.O."/>
            <person name="Brosius J."/>
            <person name="Murchison E.P."/>
            <person name="Sachidanandam R."/>
            <person name="Smith C."/>
            <person name="Hannon G.J."/>
            <person name="Tsend-Ayush E."/>
            <person name="McMillan D."/>
            <person name="Attenborough R."/>
            <person name="Rens W."/>
            <person name="Ferguson-Smith M."/>
            <person name="Lefevre C.M."/>
            <person name="Sharp J.A."/>
            <person name="Nicholas K.R."/>
            <person name="Ray D.A."/>
            <person name="Kube M."/>
            <person name="Reinhardt R."/>
            <person name="Pringle T.H."/>
            <person name="Taylor J."/>
            <person name="Jones R.C."/>
            <person name="Nixon B."/>
            <person name="Dacheux J.L."/>
            <person name="Niwa H."/>
            <person name="Sekita Y."/>
            <person name="Huang X."/>
            <person name="Stark A."/>
            <person name="Kheradpour P."/>
            <person name="Kellis M."/>
            <person name="Flicek P."/>
            <person name="Chen Y."/>
            <person name="Webber C."/>
            <person name="Hardison R."/>
            <person name="Nelson J."/>
            <person name="Hallsworth-Pepin K."/>
            <person name="Delehaunty K."/>
            <person name="Markovic C."/>
            <person name="Minx P."/>
            <person name="Feng Y."/>
            <person name="Kremitzki C."/>
            <person name="Mitreva M."/>
            <person name="Glasscock J."/>
            <person name="Wylie T."/>
            <person name="Wohldmann P."/>
            <person name="Thiru P."/>
            <person name="Nhan M.N."/>
            <person name="Pohl C.S."/>
            <person name="Smith S.M."/>
            <person name="Hou S."/>
            <person name="Nefedov M."/>
            <person name="de Jong P.J."/>
            <person name="Renfree M.B."/>
            <person name="Mardis E.R."/>
            <person name="Wilson R.K."/>
        </authorList>
    </citation>
    <scope>NUCLEOTIDE SEQUENCE [LARGE SCALE GENOMIC DNA]</scope>
    <source>
        <strain evidence="9 10">Glennie</strain>
    </source>
</reference>
<keyword evidence="5" id="KW-0067">ATP-binding</keyword>
<dbReference type="FunCoup" id="A0A6I8PBA6">
    <property type="interactions" value="3156"/>
</dbReference>
<dbReference type="InterPro" id="IPR018324">
    <property type="entry name" value="Rad17/Rad24_fun/met"/>
</dbReference>
<feature type="compositionally biased region" description="Polar residues" evidence="8">
    <location>
        <begin position="861"/>
        <end position="881"/>
    </location>
</feature>
<dbReference type="GO" id="GO:0031573">
    <property type="term" value="P:mitotic intra-S DNA damage checkpoint signaling"/>
    <property type="evidence" value="ECO:0007669"/>
    <property type="project" value="Ensembl"/>
</dbReference>
<dbReference type="GO" id="GO:0003682">
    <property type="term" value="F:chromatin binding"/>
    <property type="evidence" value="ECO:0000318"/>
    <property type="project" value="GO_Central"/>
</dbReference>
<dbReference type="GO" id="GO:0033314">
    <property type="term" value="P:mitotic DNA replication checkpoint signaling"/>
    <property type="evidence" value="ECO:0000318"/>
    <property type="project" value="GO_Central"/>
</dbReference>
<dbReference type="InParanoid" id="A0A6I8PBA6"/>
<feature type="compositionally biased region" description="Basic and acidic residues" evidence="8">
    <location>
        <begin position="848"/>
        <end position="857"/>
    </location>
</feature>
<evidence type="ECO:0000256" key="7">
    <source>
        <dbReference type="ARBA" id="ARBA00023306"/>
    </source>
</evidence>
<evidence type="ECO:0000256" key="1">
    <source>
        <dbReference type="ARBA" id="ARBA00004123"/>
    </source>
</evidence>
<dbReference type="GO" id="GO:0000781">
    <property type="term" value="C:chromosome, telomeric region"/>
    <property type="evidence" value="ECO:0007669"/>
    <property type="project" value="Ensembl"/>
</dbReference>
<accession>A0A6I8PBA6</accession>
<dbReference type="GO" id="GO:0035861">
    <property type="term" value="C:site of double-strand break"/>
    <property type="evidence" value="ECO:0007669"/>
    <property type="project" value="Ensembl"/>
</dbReference>
<feature type="region of interest" description="Disordered" evidence="8">
    <location>
        <begin position="236"/>
        <end position="287"/>
    </location>
</feature>
<feature type="compositionally biased region" description="Low complexity" evidence="8">
    <location>
        <begin position="151"/>
        <end position="163"/>
    </location>
</feature>
<comment type="similarity">
    <text evidence="2">Belongs to the rad17/RAD24 family.</text>
</comment>
<dbReference type="GO" id="GO:0005524">
    <property type="term" value="F:ATP binding"/>
    <property type="evidence" value="ECO:0007669"/>
    <property type="project" value="UniProtKB-KW"/>
</dbReference>
<name>A0A6I8PBA6_ORNAN</name>
<dbReference type="Ensembl" id="ENSOANT00000069679.1">
    <property type="protein sequence ID" value="ENSOANP00000050076.1"/>
    <property type="gene ID" value="ENSOANG00000001617.4"/>
</dbReference>
<sequence length="899" mass="97734">MCGGRGHCRAERGGGAARGRAGRAAKRCGPGLPRPLSPDRSAGCSAASSSGGGGGGGGGGSEPGGGAGGGARAGAGGGAGRARGCARTSAGGGGGAGAAAHVLVPAAPAHWPAAPSPPAAPAQAAPRTPKCWARRPRPPSEAPRGRGAGGRAATDAAPRRAAGVMPQGRRPLQADDLFFKAVQIIYCGWKLSRLIMSKISLRRKVVPTKVTDWVQPSFNDSAGNANISTLSATSLGVNGTQQRKKDLPSTLESSKYRFPARKRGKSSEQVCDQSNSNRSLSENETWVDKYRPETQSELAVHKKKIEEVETWLKAQILKGQPKQGGSILLLTGPPGCGKTATLQILTKDLGIQVQEWINPVFLDFRKDDFKDMFNPESSFQAFPTRSQMTVFQEFILRANKYNKLQMVGDSLDTDKKLILVERLKQRKRCISITVEAAASIELTDMPNQFYRDPSGLHEILRRFVQIGRCPLVFIISDSLSGDSSQKLLFPKEIQEELSVSNISFNPVAPTIMMKVLNRIATAEGSLKGGKVVPDKTSLELICKGCSGDIRSAINSLQFSSSKDYSVESNPWSRKKGLPSLKSDTASSRAKQRKKAEGSLENQEVQAIGGKDASLFLFRALGKILYCKREPLKEFKYPRLPSHLTEYERDPLVMQPEEVVEKSHMAGELFNLYLHQNYLDFFTEIDDITRASEYLSTADVLSGDWTSRAILREYSASVATRGVMHSNKARGFACCQGGASFRPLHKPQWFLINKKYRDNCRAAKSLFSNFCLPPLCLQTLLLPYLALLTNPMRNQAQIAFIQDVGRLPLKRYFSRLKMEALTDKDQGITDPDSDDEANREGGQPTETFLHLDKCETEPRGSSPPSSQTTGNELPASQPQPATAQGIMKDEEIIIEDYDSD</sequence>
<reference evidence="9" key="2">
    <citation type="submission" date="2025-08" db="UniProtKB">
        <authorList>
            <consortium name="Ensembl"/>
        </authorList>
    </citation>
    <scope>IDENTIFICATION</scope>
    <source>
        <strain evidence="9">Glennie</strain>
    </source>
</reference>
<dbReference type="GO" id="GO:1990166">
    <property type="term" value="P:protein localization to site of double-strand break"/>
    <property type="evidence" value="ECO:0007669"/>
    <property type="project" value="Ensembl"/>
</dbReference>
<keyword evidence="6" id="KW-0539">Nucleus</keyword>
<evidence type="ECO:0000256" key="2">
    <source>
        <dbReference type="ARBA" id="ARBA00006168"/>
    </source>
</evidence>
<keyword evidence="4" id="KW-0227">DNA damage</keyword>
<dbReference type="SUPFAM" id="SSF52540">
    <property type="entry name" value="P-loop containing nucleoside triphosphate hydrolases"/>
    <property type="match status" value="1"/>
</dbReference>
<feature type="compositionally biased region" description="Low complexity" evidence="8">
    <location>
        <begin position="40"/>
        <end position="49"/>
    </location>
</feature>
<dbReference type="GO" id="GO:0006281">
    <property type="term" value="P:DNA repair"/>
    <property type="evidence" value="ECO:0000318"/>
    <property type="project" value="GO_Central"/>
</dbReference>
<keyword evidence="3" id="KW-0547">Nucleotide-binding</keyword>
<dbReference type="GO" id="GO:0005730">
    <property type="term" value="C:nucleolus"/>
    <property type="evidence" value="ECO:0007669"/>
    <property type="project" value="Ensembl"/>
</dbReference>
<dbReference type="Bgee" id="ENSOANG00000001617">
    <property type="expression patterns" value="Expressed in ovary and 8 other cell types or tissues"/>
</dbReference>
<evidence type="ECO:0000256" key="5">
    <source>
        <dbReference type="ARBA" id="ARBA00022840"/>
    </source>
</evidence>